<sequence>MSLFKAREWWSTVVGNNEEFDQGCLCVANVDNSSTEQDKIIVGSYMGFLRIYNPHPIKPGDAMQPEDLLLEVQLREPILQVEVGKFVSGTELLHLAVLHCKKLVVYAVSGNLGNIEHGNQYQLKRMYEHTLQRTAFNMTYGPFGGIRDSAFETLRQSGIYILHVAGVSPWWLQDTPACGQLILSSHCAHGSLLHKTYSSQDDGPLLVIPSILVIKWKRKIEYLIHTPLLLSCLGRDLICIQSVDGMLMLFEQESYSFGRFLPGFLLPGPLTYSSRTDSFITVSSCRQVESYKYEVLAFAKDAETQETEQQKLGSGKRLVVILLVHMDSQ</sequence>
<organism evidence="2 3">
    <name type="scientific">Phrynosoma platyrhinos</name>
    <name type="common">Desert horned lizard</name>
    <dbReference type="NCBI Taxonomy" id="52577"/>
    <lineage>
        <taxon>Eukaryota</taxon>
        <taxon>Metazoa</taxon>
        <taxon>Chordata</taxon>
        <taxon>Craniata</taxon>
        <taxon>Vertebrata</taxon>
        <taxon>Euteleostomi</taxon>
        <taxon>Lepidosauria</taxon>
        <taxon>Squamata</taxon>
        <taxon>Bifurcata</taxon>
        <taxon>Unidentata</taxon>
        <taxon>Episquamata</taxon>
        <taxon>Toxicofera</taxon>
        <taxon>Iguania</taxon>
        <taxon>Phrynosomatidae</taxon>
        <taxon>Phrynosomatinae</taxon>
        <taxon>Phrynosoma</taxon>
    </lineage>
</organism>
<reference evidence="2 3" key="1">
    <citation type="journal article" date="2022" name="Gigascience">
        <title>A chromosome-level genome assembly and annotation of the desert horned lizard, Phrynosoma platyrhinos, provides insight into chromosomal rearrangements among reptiles.</title>
        <authorList>
            <person name="Koochekian N."/>
            <person name="Ascanio A."/>
            <person name="Farleigh K."/>
            <person name="Card D.C."/>
            <person name="Schield D.R."/>
            <person name="Castoe T.A."/>
            <person name="Jezkova T."/>
        </authorList>
    </citation>
    <scope>NUCLEOTIDE SEQUENCE [LARGE SCALE GENOMIC DNA]</scope>
    <source>
        <strain evidence="2">NK-2021</strain>
    </source>
</reference>
<name>A0ABQ7TBS6_PHRPL</name>
<dbReference type="InterPro" id="IPR028073">
    <property type="entry name" value="PHTB1_N_dom"/>
</dbReference>
<dbReference type="PANTHER" id="PTHR20991:SF0">
    <property type="entry name" value="PROTEIN PTHB1"/>
    <property type="match status" value="1"/>
</dbReference>
<dbReference type="EMBL" id="JAIPUX010000521">
    <property type="protein sequence ID" value="KAH0627195.1"/>
    <property type="molecule type" value="Genomic_DNA"/>
</dbReference>
<protein>
    <recommendedName>
        <fullName evidence="1">PTHB1 N-terminal domain-containing protein</fullName>
    </recommendedName>
</protein>
<evidence type="ECO:0000313" key="2">
    <source>
        <dbReference type="EMBL" id="KAH0627195.1"/>
    </source>
</evidence>
<evidence type="ECO:0000259" key="1">
    <source>
        <dbReference type="Pfam" id="PF14727"/>
    </source>
</evidence>
<gene>
    <name evidence="2" type="ORF">JD844_002669</name>
</gene>
<accession>A0ABQ7TBS6</accession>
<dbReference type="InterPro" id="IPR026511">
    <property type="entry name" value="PTHB1"/>
</dbReference>
<dbReference type="Pfam" id="PF14727">
    <property type="entry name" value="PHTB1_N"/>
    <property type="match status" value="2"/>
</dbReference>
<keyword evidence="3" id="KW-1185">Reference proteome</keyword>
<dbReference type="Proteomes" id="UP000826234">
    <property type="component" value="Unassembled WGS sequence"/>
</dbReference>
<feature type="domain" description="PTHB1 N-terminal" evidence="1">
    <location>
        <begin position="234"/>
        <end position="317"/>
    </location>
</feature>
<feature type="domain" description="PTHB1 N-terminal" evidence="1">
    <location>
        <begin position="1"/>
        <end position="149"/>
    </location>
</feature>
<proteinExistence type="predicted"/>
<comment type="caution">
    <text evidence="2">The sequence shown here is derived from an EMBL/GenBank/DDBJ whole genome shotgun (WGS) entry which is preliminary data.</text>
</comment>
<evidence type="ECO:0000313" key="3">
    <source>
        <dbReference type="Proteomes" id="UP000826234"/>
    </source>
</evidence>
<dbReference type="PANTHER" id="PTHR20991">
    <property type="entry name" value="PARATHYROID HORMONE-RESPONSIVE B1 GENE"/>
    <property type="match status" value="1"/>
</dbReference>